<protein>
    <recommendedName>
        <fullName evidence="4">Dehydrin</fullName>
    </recommendedName>
</protein>
<feature type="compositionally biased region" description="Basic and acidic residues" evidence="1">
    <location>
        <begin position="253"/>
        <end position="273"/>
    </location>
</feature>
<dbReference type="EMBL" id="CM026421">
    <property type="protein sequence ID" value="KAG0590551.1"/>
    <property type="molecule type" value="Genomic_DNA"/>
</dbReference>
<feature type="compositionally biased region" description="Polar residues" evidence="1">
    <location>
        <begin position="227"/>
        <end position="238"/>
    </location>
</feature>
<feature type="compositionally biased region" description="Polar residues" evidence="1">
    <location>
        <begin position="209"/>
        <end position="219"/>
    </location>
</feature>
<reference evidence="2" key="1">
    <citation type="submission" date="2020-06" db="EMBL/GenBank/DDBJ databases">
        <title>WGS assembly of Ceratodon purpureus strain R40.</title>
        <authorList>
            <person name="Carey S.B."/>
            <person name="Jenkins J."/>
            <person name="Shu S."/>
            <person name="Lovell J.T."/>
            <person name="Sreedasyam A."/>
            <person name="Maumus F."/>
            <person name="Tiley G.P."/>
            <person name="Fernandez-Pozo N."/>
            <person name="Barry K."/>
            <person name="Chen C."/>
            <person name="Wang M."/>
            <person name="Lipzen A."/>
            <person name="Daum C."/>
            <person name="Saski C.A."/>
            <person name="Payton A.C."/>
            <person name="Mcbreen J.C."/>
            <person name="Conrad R.E."/>
            <person name="Kollar L.M."/>
            <person name="Olsson S."/>
            <person name="Huttunen S."/>
            <person name="Landis J.B."/>
            <person name="Wickett N.J."/>
            <person name="Johnson M.G."/>
            <person name="Rensing S.A."/>
            <person name="Grimwood J."/>
            <person name="Schmutz J."/>
            <person name="Mcdaniel S.F."/>
        </authorList>
    </citation>
    <scope>NUCLEOTIDE SEQUENCE</scope>
    <source>
        <strain evidence="2">R40</strain>
    </source>
</reference>
<dbReference type="AlphaFoldDB" id="A0A8T0J6Y0"/>
<feature type="compositionally biased region" description="Polar residues" evidence="1">
    <location>
        <begin position="122"/>
        <end position="138"/>
    </location>
</feature>
<accession>A0A8T0J6Y0</accession>
<proteinExistence type="predicted"/>
<feature type="compositionally biased region" description="Basic and acidic residues" evidence="1">
    <location>
        <begin position="172"/>
        <end position="181"/>
    </location>
</feature>
<keyword evidence="3" id="KW-1185">Reference proteome</keyword>
<feature type="compositionally biased region" description="Basic and acidic residues" evidence="1">
    <location>
        <begin position="31"/>
        <end position="41"/>
    </location>
</feature>
<dbReference type="OrthoDB" id="1939607at2759"/>
<feature type="compositionally biased region" description="Basic and acidic residues" evidence="1">
    <location>
        <begin position="192"/>
        <end position="201"/>
    </location>
</feature>
<name>A0A8T0J6Y0_CERPU</name>
<feature type="region of interest" description="Disordered" evidence="1">
    <location>
        <begin position="1"/>
        <end position="75"/>
    </location>
</feature>
<feature type="region of interest" description="Disordered" evidence="1">
    <location>
        <begin position="98"/>
        <end position="291"/>
    </location>
</feature>
<comment type="caution">
    <text evidence="2">The sequence shown here is derived from an EMBL/GenBank/DDBJ whole genome shotgun (WGS) entry which is preliminary data.</text>
</comment>
<sequence length="291" mass="30112">MAGVGMENQGYASTTHPEMQSTNPNMVGGATEKKGIADKVKGLLGGHGHKTDAAHQHQQQQQQSPVYGDATPATGTAESTRVGCLDKLKAKTGVGHGLAPAQTRQQGGGLAGHHAGGGVMDPSTSPDYNGGTNVNSSAAVHGGWPHPTNPNEAAGLGAHHNQPTGLPNPMSEPHHNRETHNHPTGLPNPMSEPHHNRETHNHPTGLPNPFSQPNSNAAGTQGYGGAQPTNPTGMTNAQGGAVLGDHQGNAYEGPRDDIEKKEGFVSKIMDKLHSPKGKPAHNTTTTTPSTY</sequence>
<feature type="compositionally biased region" description="Polar residues" evidence="1">
    <location>
        <begin position="10"/>
        <end position="25"/>
    </location>
</feature>
<evidence type="ECO:0000313" key="2">
    <source>
        <dbReference type="EMBL" id="KAG0590551.1"/>
    </source>
</evidence>
<evidence type="ECO:0008006" key="4">
    <source>
        <dbReference type="Google" id="ProtNLM"/>
    </source>
</evidence>
<feature type="compositionally biased region" description="Gly residues" evidence="1">
    <location>
        <begin position="106"/>
        <end position="119"/>
    </location>
</feature>
<gene>
    <name evidence="2" type="ORF">KC19_1G108600</name>
</gene>
<organism evidence="2 3">
    <name type="scientific">Ceratodon purpureus</name>
    <name type="common">Fire moss</name>
    <name type="synonym">Dicranum purpureum</name>
    <dbReference type="NCBI Taxonomy" id="3225"/>
    <lineage>
        <taxon>Eukaryota</taxon>
        <taxon>Viridiplantae</taxon>
        <taxon>Streptophyta</taxon>
        <taxon>Embryophyta</taxon>
        <taxon>Bryophyta</taxon>
        <taxon>Bryophytina</taxon>
        <taxon>Bryopsida</taxon>
        <taxon>Dicranidae</taxon>
        <taxon>Pseudoditrichales</taxon>
        <taxon>Ditrichaceae</taxon>
        <taxon>Ceratodon</taxon>
    </lineage>
</organism>
<evidence type="ECO:0000256" key="1">
    <source>
        <dbReference type="SAM" id="MobiDB-lite"/>
    </source>
</evidence>
<dbReference type="Proteomes" id="UP000822688">
    <property type="component" value="Chromosome 1"/>
</dbReference>
<evidence type="ECO:0000313" key="3">
    <source>
        <dbReference type="Proteomes" id="UP000822688"/>
    </source>
</evidence>